<evidence type="ECO:0000313" key="2">
    <source>
        <dbReference type="EMBL" id="QDQ97273.1"/>
    </source>
</evidence>
<dbReference type="OrthoDB" id="160968at2"/>
<dbReference type="KEGG" id="toy:FO059_07920"/>
<dbReference type="SUPFAM" id="SSF140663">
    <property type="entry name" value="TTHA0068-like"/>
    <property type="match status" value="1"/>
</dbReference>
<organism evidence="2 3">
    <name type="scientific">Tomitella fengzijianii</name>
    <dbReference type="NCBI Taxonomy" id="2597660"/>
    <lineage>
        <taxon>Bacteria</taxon>
        <taxon>Bacillati</taxon>
        <taxon>Actinomycetota</taxon>
        <taxon>Actinomycetes</taxon>
        <taxon>Mycobacteriales</taxon>
        <taxon>Tomitella</taxon>
    </lineage>
</organism>
<dbReference type="PANTHER" id="PTHR34796">
    <property type="entry name" value="EXPRESSED PROTEIN"/>
    <property type="match status" value="1"/>
</dbReference>
<feature type="region of interest" description="Disordered" evidence="1">
    <location>
        <begin position="1"/>
        <end position="82"/>
    </location>
</feature>
<dbReference type="EMBL" id="CP041765">
    <property type="protein sequence ID" value="QDQ97273.1"/>
    <property type="molecule type" value="Genomic_DNA"/>
</dbReference>
<name>A0A516X2J9_9ACTN</name>
<protein>
    <submittedName>
        <fullName evidence="2">DUF309 domain-containing protein</fullName>
    </submittedName>
</protein>
<feature type="region of interest" description="Disordered" evidence="1">
    <location>
        <begin position="181"/>
        <end position="221"/>
    </location>
</feature>
<proteinExistence type="predicted"/>
<dbReference type="Gene3D" id="1.10.3450.10">
    <property type="entry name" value="TTHA0068-like"/>
    <property type="match status" value="1"/>
</dbReference>
<dbReference type="AlphaFoldDB" id="A0A516X2J9"/>
<accession>A0A516X2J9</accession>
<reference evidence="2 3" key="1">
    <citation type="submission" date="2019-07" db="EMBL/GenBank/DDBJ databases">
        <title>Tomitella cavernea sp. nov., an actinomycete isolated from soil.</title>
        <authorList>
            <person name="Cheng J."/>
        </authorList>
    </citation>
    <scope>NUCLEOTIDE SEQUENCE [LARGE SCALE GENOMIC DNA]</scope>
    <source>
        <strain evidence="2 3">HY188</strain>
    </source>
</reference>
<dbReference type="InterPro" id="IPR005500">
    <property type="entry name" value="DUF309"/>
</dbReference>
<sequence length="221" mass="23585">MGSDLHGTANAAGRLPPCGTITHNACVTRHDPEQRSSARADPTPRRRARDARGRAQNDRPRDALGRPLPHGATGVPRQPEGIARTPEETLDLGQDLLDHHRPFHAHDVFEDHWKQTAGADKPLWRGLAQLAVGITHAARGNPAGAAAVLDRAATTISPFAAAPPFGVDVPGIRAWCADRSARLDSARSQPEPTWLEPPRLQAGRQDGFASRSGAPETGGPQ</sequence>
<evidence type="ECO:0000313" key="3">
    <source>
        <dbReference type="Proteomes" id="UP000317344"/>
    </source>
</evidence>
<reference evidence="2 3" key="2">
    <citation type="submission" date="2019-07" db="EMBL/GenBank/DDBJ databases">
        <authorList>
            <person name="Huang Y."/>
        </authorList>
    </citation>
    <scope>NUCLEOTIDE SEQUENCE [LARGE SCALE GENOMIC DNA]</scope>
    <source>
        <strain evidence="2 3">HY188</strain>
    </source>
</reference>
<dbReference type="InterPro" id="IPR023203">
    <property type="entry name" value="TTHA0068_sf"/>
</dbReference>
<dbReference type="Proteomes" id="UP000317344">
    <property type="component" value="Chromosome"/>
</dbReference>
<evidence type="ECO:0000256" key="1">
    <source>
        <dbReference type="SAM" id="MobiDB-lite"/>
    </source>
</evidence>
<keyword evidence="3" id="KW-1185">Reference proteome</keyword>
<dbReference type="Pfam" id="PF03745">
    <property type="entry name" value="DUF309"/>
    <property type="match status" value="1"/>
</dbReference>
<dbReference type="PANTHER" id="PTHR34796:SF1">
    <property type="entry name" value="EXPRESSED PROTEIN"/>
    <property type="match status" value="1"/>
</dbReference>
<feature type="compositionally biased region" description="Basic and acidic residues" evidence="1">
    <location>
        <begin position="28"/>
        <end position="64"/>
    </location>
</feature>
<gene>
    <name evidence="2" type="ORF">FO059_07920</name>
</gene>